<feature type="signal peptide" evidence="1">
    <location>
        <begin position="1"/>
        <end position="15"/>
    </location>
</feature>
<dbReference type="EMBL" id="CDHN01000001">
    <property type="protein sequence ID" value="CEJ83141.1"/>
    <property type="molecule type" value="Genomic_DNA"/>
</dbReference>
<dbReference type="OrthoDB" id="8115477at2759"/>
<evidence type="ECO:0000313" key="3">
    <source>
        <dbReference type="Proteomes" id="UP000039046"/>
    </source>
</evidence>
<keyword evidence="3" id="KW-1185">Reference proteome</keyword>
<reference evidence="2 3" key="1">
    <citation type="journal article" date="2015" name="Genome Announc.">
        <title>Draft Genome Sequence and Gene Annotation of the Entomopathogenic Fungus Verticillium hemipterigenum.</title>
        <authorList>
            <person name="Horn F."/>
            <person name="Habel A."/>
            <person name="Scharf D.H."/>
            <person name="Dworschak J."/>
            <person name="Brakhage A.A."/>
            <person name="Guthke R."/>
            <person name="Hertweck C."/>
            <person name="Linde J."/>
        </authorList>
    </citation>
    <scope>NUCLEOTIDE SEQUENCE [LARGE SCALE GENOMIC DNA]</scope>
</reference>
<feature type="chain" id="PRO_5012813755" description="Hydrophobin" evidence="1">
    <location>
        <begin position="16"/>
        <end position="89"/>
    </location>
</feature>
<dbReference type="AlphaFoldDB" id="A0A0A1SXV8"/>
<keyword evidence="1" id="KW-0732">Signal</keyword>
<name>A0A0A1SXV8_9HYPO</name>
<accession>A0A0A1SXV8</accession>
<protein>
    <recommendedName>
        <fullName evidence="4">Hydrophobin</fullName>
    </recommendedName>
</protein>
<evidence type="ECO:0000313" key="2">
    <source>
        <dbReference type="EMBL" id="CEJ83141.1"/>
    </source>
</evidence>
<sequence>MKFAIAATLIAAVAAVPTNSPPKGGDCSINGDNDGQVVCCNSAIPILGNLLCNVLALGATCQASQTTYCCSGNGAGGLINVNLLNCLHI</sequence>
<dbReference type="Proteomes" id="UP000039046">
    <property type="component" value="Unassembled WGS sequence"/>
</dbReference>
<dbReference type="HOGENOM" id="CLU_168414_1_0_1"/>
<gene>
    <name evidence="2" type="ORF">VHEMI03164</name>
</gene>
<evidence type="ECO:0000256" key="1">
    <source>
        <dbReference type="SAM" id="SignalP"/>
    </source>
</evidence>
<evidence type="ECO:0008006" key="4">
    <source>
        <dbReference type="Google" id="ProtNLM"/>
    </source>
</evidence>
<proteinExistence type="predicted"/>
<organism evidence="2 3">
    <name type="scientific">[Torrubiella] hemipterigena</name>
    <dbReference type="NCBI Taxonomy" id="1531966"/>
    <lineage>
        <taxon>Eukaryota</taxon>
        <taxon>Fungi</taxon>
        <taxon>Dikarya</taxon>
        <taxon>Ascomycota</taxon>
        <taxon>Pezizomycotina</taxon>
        <taxon>Sordariomycetes</taxon>
        <taxon>Hypocreomycetidae</taxon>
        <taxon>Hypocreales</taxon>
        <taxon>Clavicipitaceae</taxon>
        <taxon>Clavicipitaceae incertae sedis</taxon>
        <taxon>'Torrubiella' clade</taxon>
    </lineage>
</organism>